<dbReference type="AlphaFoldDB" id="A0A4Y7U4Q6"/>
<name>A0A4Y7U4Q6_9FLAO</name>
<proteinExistence type="predicted"/>
<protein>
    <submittedName>
        <fullName evidence="2">DUF2314 domain-containing protein</fullName>
    </submittedName>
</protein>
<evidence type="ECO:0000313" key="2">
    <source>
        <dbReference type="EMBL" id="TEB41068.1"/>
    </source>
</evidence>
<dbReference type="EMBL" id="QWDN01000601">
    <property type="protein sequence ID" value="TEB41068.1"/>
    <property type="molecule type" value="Genomic_DNA"/>
</dbReference>
<dbReference type="Proteomes" id="UP000298340">
    <property type="component" value="Unassembled WGS sequence"/>
</dbReference>
<feature type="domain" description="DUF2314" evidence="1">
    <location>
        <begin position="1"/>
        <end position="29"/>
    </location>
</feature>
<evidence type="ECO:0000313" key="3">
    <source>
        <dbReference type="Proteomes" id="UP000298340"/>
    </source>
</evidence>
<comment type="caution">
    <text evidence="2">The sequence shown here is derived from an EMBL/GenBank/DDBJ whole genome shotgun (WGS) entry which is preliminary data.</text>
</comment>
<gene>
    <name evidence="2" type="ORF">D0809_27410</name>
</gene>
<sequence length="29" mass="3484">MYIENGKLFGGYTMKLLRARMTEAEREQF</sequence>
<accession>A0A4Y7U4Q6</accession>
<dbReference type="Pfam" id="PF10077">
    <property type="entry name" value="DUF2314"/>
    <property type="match status" value="1"/>
</dbReference>
<organism evidence="2 3">
    <name type="scientific">Flavobacterium circumlabens</name>
    <dbReference type="NCBI Taxonomy" id="2133765"/>
    <lineage>
        <taxon>Bacteria</taxon>
        <taxon>Pseudomonadati</taxon>
        <taxon>Bacteroidota</taxon>
        <taxon>Flavobacteriia</taxon>
        <taxon>Flavobacteriales</taxon>
        <taxon>Flavobacteriaceae</taxon>
        <taxon>Flavobacterium</taxon>
    </lineage>
</organism>
<evidence type="ECO:0000259" key="1">
    <source>
        <dbReference type="Pfam" id="PF10077"/>
    </source>
</evidence>
<dbReference type="InterPro" id="IPR018756">
    <property type="entry name" value="DUF2314"/>
</dbReference>
<feature type="non-terminal residue" evidence="2">
    <location>
        <position position="29"/>
    </location>
</feature>
<reference evidence="2 3" key="1">
    <citation type="journal article" date="2018" name="Syst. Appl. Microbiol.">
        <title>Flavobacterium circumlabens sp. nov. and Flavobacterium cupreum sp. nov., two psychrotrophic species isolated from Antarctic environmental samples.</title>
        <authorList>
            <person name="Kralova S."/>
            <person name="Busse H.J."/>
            <person name="Svec P."/>
            <person name="Maslanova I."/>
            <person name="Stankova E."/>
            <person name="Bartak M."/>
            <person name="Sedlacek I."/>
        </authorList>
    </citation>
    <scope>NUCLEOTIDE SEQUENCE [LARGE SCALE GENOMIC DNA]</scope>
    <source>
        <strain evidence="2 3">CCM 8828</strain>
    </source>
</reference>